<evidence type="ECO:0000256" key="6">
    <source>
        <dbReference type="ARBA" id="ARBA00022825"/>
    </source>
</evidence>
<keyword evidence="6" id="KW-0720">Serine protease</keyword>
<dbReference type="RefSeq" id="WP_231863247.1">
    <property type="nucleotide sequence ID" value="NZ_JBHUMB010000003.1"/>
</dbReference>
<dbReference type="PANTHER" id="PTHR43253">
    <property type="entry name" value="TRICORN PROTEASE HOMOLOG 2-RELATED"/>
    <property type="match status" value="1"/>
</dbReference>
<comment type="subcellular location">
    <subcellularLocation>
        <location evidence="1">Cytoplasm</location>
    </subcellularLocation>
</comment>
<accession>A0ABW5U794</accession>
<dbReference type="SUPFAM" id="SSF50156">
    <property type="entry name" value="PDZ domain-like"/>
    <property type="match status" value="1"/>
</dbReference>
<dbReference type="InterPro" id="IPR011659">
    <property type="entry name" value="WD40"/>
</dbReference>
<evidence type="ECO:0000259" key="7">
    <source>
        <dbReference type="Pfam" id="PF14684"/>
    </source>
</evidence>
<dbReference type="EMBL" id="JBHUMB010000003">
    <property type="protein sequence ID" value="MFD2741796.1"/>
    <property type="molecule type" value="Genomic_DNA"/>
</dbReference>
<dbReference type="Pfam" id="PF14684">
    <property type="entry name" value="Tricorn_C1"/>
    <property type="match status" value="1"/>
</dbReference>
<dbReference type="SUPFAM" id="SSF82171">
    <property type="entry name" value="DPP6 N-terminal domain-like"/>
    <property type="match status" value="2"/>
</dbReference>
<organism evidence="8 9">
    <name type="scientific">Sphingobacterium populi</name>
    <dbReference type="NCBI Taxonomy" id="1812824"/>
    <lineage>
        <taxon>Bacteria</taxon>
        <taxon>Pseudomonadati</taxon>
        <taxon>Bacteroidota</taxon>
        <taxon>Sphingobacteriia</taxon>
        <taxon>Sphingobacteriales</taxon>
        <taxon>Sphingobacteriaceae</taxon>
        <taxon>Sphingobacterium</taxon>
    </lineage>
</organism>
<name>A0ABW5U794_9SPHI</name>
<gene>
    <name evidence="8" type="ORF">ACFSQ6_00145</name>
</gene>
<dbReference type="Gene3D" id="2.120.10.30">
    <property type="entry name" value="TolB, C-terminal domain"/>
    <property type="match status" value="1"/>
</dbReference>
<feature type="domain" description="Tricorn protease C1" evidence="7">
    <location>
        <begin position="484"/>
        <end position="541"/>
    </location>
</feature>
<keyword evidence="9" id="KW-1185">Reference proteome</keyword>
<dbReference type="InterPro" id="IPR028204">
    <property type="entry name" value="Tricorn_C1"/>
</dbReference>
<dbReference type="Gene3D" id="3.30.750.44">
    <property type="match status" value="1"/>
</dbReference>
<comment type="similarity">
    <text evidence="2">Belongs to the peptidase S41B family.</text>
</comment>
<keyword evidence="3" id="KW-0963">Cytoplasm</keyword>
<dbReference type="SUPFAM" id="SSF52096">
    <property type="entry name" value="ClpP/crotonase"/>
    <property type="match status" value="1"/>
</dbReference>
<protein>
    <recommendedName>
        <fullName evidence="7">Tricorn protease C1 domain-containing protein</fullName>
    </recommendedName>
</protein>
<evidence type="ECO:0000256" key="5">
    <source>
        <dbReference type="ARBA" id="ARBA00022801"/>
    </source>
</evidence>
<comment type="caution">
    <text evidence="8">The sequence shown here is derived from an EMBL/GenBank/DDBJ whole genome shotgun (WGS) entry which is preliminary data.</text>
</comment>
<dbReference type="Pfam" id="PF07676">
    <property type="entry name" value="PD40"/>
    <property type="match status" value="2"/>
</dbReference>
<dbReference type="Gene3D" id="2.30.42.10">
    <property type="match status" value="1"/>
</dbReference>
<dbReference type="InterPro" id="IPR036034">
    <property type="entry name" value="PDZ_sf"/>
</dbReference>
<keyword evidence="5" id="KW-0378">Hydrolase</keyword>
<evidence type="ECO:0000256" key="3">
    <source>
        <dbReference type="ARBA" id="ARBA00022490"/>
    </source>
</evidence>
<dbReference type="InterPro" id="IPR011042">
    <property type="entry name" value="6-blade_b-propeller_TolB-like"/>
</dbReference>
<proteinExistence type="inferred from homology"/>
<dbReference type="Gene3D" id="2.120.10.60">
    <property type="entry name" value="Tricorn protease N-terminal domain"/>
    <property type="match status" value="1"/>
</dbReference>
<keyword evidence="4" id="KW-0645">Protease</keyword>
<reference evidence="9" key="1">
    <citation type="journal article" date="2019" name="Int. J. Syst. Evol. Microbiol.">
        <title>The Global Catalogue of Microorganisms (GCM) 10K type strain sequencing project: providing services to taxonomists for standard genome sequencing and annotation.</title>
        <authorList>
            <consortium name="The Broad Institute Genomics Platform"/>
            <consortium name="The Broad Institute Genome Sequencing Center for Infectious Disease"/>
            <person name="Wu L."/>
            <person name="Ma J."/>
        </authorList>
    </citation>
    <scope>NUCLEOTIDE SEQUENCE [LARGE SCALE GENOMIC DNA]</scope>
    <source>
        <strain evidence="9">KCTC 42247</strain>
    </source>
</reference>
<evidence type="ECO:0000313" key="9">
    <source>
        <dbReference type="Proteomes" id="UP001597418"/>
    </source>
</evidence>
<evidence type="ECO:0000313" key="8">
    <source>
        <dbReference type="EMBL" id="MFD2741796.1"/>
    </source>
</evidence>
<sequence length="670" mass="75431">MTNEEIEHREPVFAADGHAVFYLSEKDGTQNIYKKGVQGNASSTQLTRFTKNPVRHLSVSNKNTLAFTQDGSIYTLTEGGTPQKLRIFINTDSGLPDRKNLSLRDDIQEFELSPDGKQIAYITRGELFVTSVEGDFTKRITEAAGQKRMINWAPDSKSIIYARERDSTGWGIYKAELAQAGESYFFSASQFKETPVLVNEHNNFAPKYSPDGKSIAFIEDRNILKVMSLEGGKPVELLPKGRNHSNVDGDWGFAWSPDSRWLFVDDQRGTLFYGNTALVKADGSGELRHPIQSGFSDFGAKWSKGGKMMTWKSSRYGRKSMAFQGRQETDIFAAFFDQEAYDRYQLNKNEYNLLQEREKHDSTQTKNKKEQAAEWIPNLDKLRNRTVRLTINSSSISNYVLNKDASKVFYLAEFENGYDLWVTEPRTRETKILAKMGGAPSEIEISDDGKTLFMMHSGSLVKVDAESGRLTPISSISEINLNAAAEREYIFHHAWLQVKERFYDPKIHGVDWEGYKHTYARFLPHIANNYDFRELLSELLGELNVSHSGARYNHQPTNPDITPSLGLLYDEQHVGDGLRIAEVLLGGPLDKDNSQVDKGSIITAIDGKKLTAGEDWAKLLNRKAGQYVYISGTTAAGTAFAENVKPISQPKKMNLCTTVGQIAEKHLSRK</sequence>
<dbReference type="InterPro" id="IPR012393">
    <property type="entry name" value="Tricorn_protease"/>
</dbReference>
<evidence type="ECO:0000256" key="2">
    <source>
        <dbReference type="ARBA" id="ARBA00008524"/>
    </source>
</evidence>
<evidence type="ECO:0000256" key="1">
    <source>
        <dbReference type="ARBA" id="ARBA00004496"/>
    </source>
</evidence>
<evidence type="ECO:0000256" key="4">
    <source>
        <dbReference type="ARBA" id="ARBA00022670"/>
    </source>
</evidence>
<dbReference type="InterPro" id="IPR029045">
    <property type="entry name" value="ClpP/crotonase-like_dom_sf"/>
</dbReference>
<dbReference type="PANTHER" id="PTHR43253:SF1">
    <property type="entry name" value="TRICORN PROTEASE HOMOLOG 2-RELATED"/>
    <property type="match status" value="1"/>
</dbReference>
<dbReference type="Proteomes" id="UP001597418">
    <property type="component" value="Unassembled WGS sequence"/>
</dbReference>